<dbReference type="GO" id="GO:0031071">
    <property type="term" value="F:cysteine desulfurase activity"/>
    <property type="evidence" value="ECO:0007669"/>
    <property type="project" value="UniProtKB-EC"/>
</dbReference>
<proteinExistence type="predicted"/>
<keyword evidence="4" id="KW-0808">Transferase</keyword>
<protein>
    <submittedName>
        <fullName evidence="4">Putative cysteine desulfurase</fullName>
        <ecNumber evidence="4">2.8.1.7</ecNumber>
    </submittedName>
</protein>
<dbReference type="InterPro" id="IPR015424">
    <property type="entry name" value="PyrdxlP-dep_Trfase"/>
</dbReference>
<evidence type="ECO:0000259" key="3">
    <source>
        <dbReference type="Pfam" id="PF00266"/>
    </source>
</evidence>
<dbReference type="STRING" id="980251.GCA_001642875_04460"/>
<dbReference type="Proteomes" id="UP000322214">
    <property type="component" value="Chromosome"/>
</dbReference>
<dbReference type="Pfam" id="PF00266">
    <property type="entry name" value="Aminotran_5"/>
    <property type="match status" value="1"/>
</dbReference>
<feature type="compositionally biased region" description="Polar residues" evidence="2">
    <location>
        <begin position="53"/>
        <end position="62"/>
    </location>
</feature>
<dbReference type="PANTHER" id="PTHR43586:SF15">
    <property type="entry name" value="BLR3095 PROTEIN"/>
    <property type="match status" value="1"/>
</dbReference>
<dbReference type="InterPro" id="IPR000192">
    <property type="entry name" value="Aminotrans_V_dom"/>
</dbReference>
<evidence type="ECO:0000313" key="4">
    <source>
        <dbReference type="EMBL" id="QEG23592.1"/>
    </source>
</evidence>
<dbReference type="InterPro" id="IPR015421">
    <property type="entry name" value="PyrdxlP-dep_Trfase_major"/>
</dbReference>
<feature type="region of interest" description="Disordered" evidence="2">
    <location>
        <begin position="44"/>
        <end position="64"/>
    </location>
</feature>
<keyword evidence="5" id="KW-1185">Reference proteome</keyword>
<organism evidence="4 5">
    <name type="scientific">Mariniblastus fucicola</name>
    <dbReference type="NCBI Taxonomy" id="980251"/>
    <lineage>
        <taxon>Bacteria</taxon>
        <taxon>Pseudomonadati</taxon>
        <taxon>Planctomycetota</taxon>
        <taxon>Planctomycetia</taxon>
        <taxon>Pirellulales</taxon>
        <taxon>Pirellulaceae</taxon>
        <taxon>Mariniblastus</taxon>
    </lineage>
</organism>
<reference evidence="4 5" key="1">
    <citation type="submission" date="2019-08" db="EMBL/GenBank/DDBJ databases">
        <title>Deep-cultivation of Planctomycetes and their phenomic and genomic characterization uncovers novel biology.</title>
        <authorList>
            <person name="Wiegand S."/>
            <person name="Jogler M."/>
            <person name="Boedeker C."/>
            <person name="Pinto D."/>
            <person name="Vollmers J."/>
            <person name="Rivas-Marin E."/>
            <person name="Kohn T."/>
            <person name="Peeters S.H."/>
            <person name="Heuer A."/>
            <person name="Rast P."/>
            <person name="Oberbeckmann S."/>
            <person name="Bunk B."/>
            <person name="Jeske O."/>
            <person name="Meyerdierks A."/>
            <person name="Storesund J.E."/>
            <person name="Kallscheuer N."/>
            <person name="Luecker S."/>
            <person name="Lage O.M."/>
            <person name="Pohl T."/>
            <person name="Merkel B.J."/>
            <person name="Hornburger P."/>
            <person name="Mueller R.-W."/>
            <person name="Bruemmer F."/>
            <person name="Labrenz M."/>
            <person name="Spormann A.M."/>
            <person name="Op den Camp H."/>
            <person name="Overmann J."/>
            <person name="Amann R."/>
            <person name="Jetten M.S.M."/>
            <person name="Mascher T."/>
            <person name="Medema M.H."/>
            <person name="Devos D.P."/>
            <person name="Kaster A.-K."/>
            <person name="Ovreas L."/>
            <person name="Rohde M."/>
            <person name="Galperin M.Y."/>
            <person name="Jogler C."/>
        </authorList>
    </citation>
    <scope>NUCLEOTIDE SEQUENCE [LARGE SCALE GENOMIC DNA]</scope>
    <source>
        <strain evidence="4 5">FC18</strain>
    </source>
</reference>
<dbReference type="OrthoDB" id="9804366at2"/>
<dbReference type="Gene3D" id="3.90.1150.10">
    <property type="entry name" value="Aspartate Aminotransferase, domain 1"/>
    <property type="match status" value="1"/>
</dbReference>
<evidence type="ECO:0000256" key="2">
    <source>
        <dbReference type="SAM" id="MobiDB-lite"/>
    </source>
</evidence>
<dbReference type="KEGG" id="mff:MFFC18_34930"/>
<dbReference type="InterPro" id="IPR015422">
    <property type="entry name" value="PyrdxlP-dep_Trfase_small"/>
</dbReference>
<dbReference type="EMBL" id="CP042912">
    <property type="protein sequence ID" value="QEG23592.1"/>
    <property type="molecule type" value="Genomic_DNA"/>
</dbReference>
<evidence type="ECO:0000313" key="5">
    <source>
        <dbReference type="Proteomes" id="UP000322214"/>
    </source>
</evidence>
<dbReference type="Gene3D" id="3.40.640.10">
    <property type="entry name" value="Type I PLP-dependent aspartate aminotransferase-like (Major domain)"/>
    <property type="match status" value="1"/>
</dbReference>
<feature type="domain" description="Aminotransferase class V" evidence="3">
    <location>
        <begin position="120"/>
        <end position="428"/>
    </location>
</feature>
<gene>
    <name evidence="4" type="primary">csd_1</name>
    <name evidence="4" type="ORF">MFFC18_34930</name>
</gene>
<dbReference type="PANTHER" id="PTHR43586">
    <property type="entry name" value="CYSTEINE DESULFURASE"/>
    <property type="match status" value="1"/>
</dbReference>
<accession>A0A5B9PFK4</accession>
<sequence length="458" mass="51415">MLKLYYARQSLCHPDIDSRTLIRRIDFEPPLNDGCFTVGATFSTTDEHPRPADSTQKNTNRMNIDKSPSAFPIKNEYNFLAHCSVSHLYQPAAEVAKHCIDRQVLAGRQMLFEYSGEQHIANNFYRNFAAMMKTDADNITMTTNTSEAICMIANGYPWKSGDQIISYVNEYPANHYPWVLQTKKHDVELIQLADCDVPQIDHPKAAPIPDSFARGWSFDDLVSHVTDRTRVIAISHVQFTSGFAADLVQLGEFCKDRGIDLVVDAAQSFGCLPVYPEQWNAAAVASAGWKWMLGPVGTGVMYTRPDFREKIAITMTGADHMKQDTQYLDHTWNPHTNGQKFQYSTVSYSLLDGLSSIAKDLFGKQSMEEVRDHNFALQDIAIEGLDGDLYQPVLHVPQHRSGILSLIPKKHSAPEICAVLEKKKIIVTPRDGYIRFAPHVCTTEDEVQQAVEALNAVS</sequence>
<dbReference type="EC" id="2.8.1.7" evidence="4"/>
<keyword evidence="1" id="KW-0663">Pyridoxal phosphate</keyword>
<evidence type="ECO:0000256" key="1">
    <source>
        <dbReference type="ARBA" id="ARBA00022898"/>
    </source>
</evidence>
<name>A0A5B9PFK4_9BACT</name>
<dbReference type="AlphaFoldDB" id="A0A5B9PFK4"/>
<dbReference type="SUPFAM" id="SSF53383">
    <property type="entry name" value="PLP-dependent transferases"/>
    <property type="match status" value="1"/>
</dbReference>